<evidence type="ECO:0000259" key="6">
    <source>
        <dbReference type="Pfam" id="PF02656"/>
    </source>
</evidence>
<keyword evidence="2 5" id="KW-0812">Transmembrane</keyword>
<evidence type="ECO:0000313" key="8">
    <source>
        <dbReference type="Proteomes" id="UP001143309"/>
    </source>
</evidence>
<evidence type="ECO:0000256" key="5">
    <source>
        <dbReference type="SAM" id="Phobius"/>
    </source>
</evidence>
<accession>A0A9W6N8P4</accession>
<keyword evidence="3 5" id="KW-1133">Transmembrane helix</keyword>
<feature type="transmembrane region" description="Helical" evidence="5">
    <location>
        <begin position="63"/>
        <end position="83"/>
    </location>
</feature>
<organism evidence="7 8">
    <name type="scientific">Methylopila turkensis</name>
    <dbReference type="NCBI Taxonomy" id="1437816"/>
    <lineage>
        <taxon>Bacteria</taxon>
        <taxon>Pseudomonadati</taxon>
        <taxon>Pseudomonadota</taxon>
        <taxon>Alphaproteobacteria</taxon>
        <taxon>Hyphomicrobiales</taxon>
        <taxon>Methylopilaceae</taxon>
        <taxon>Methylopila</taxon>
    </lineage>
</organism>
<dbReference type="InterPro" id="IPR003807">
    <property type="entry name" value="DUF202"/>
</dbReference>
<evidence type="ECO:0000256" key="3">
    <source>
        <dbReference type="ARBA" id="ARBA00022989"/>
    </source>
</evidence>
<gene>
    <name evidence="7" type="ORF">GCM10008174_35040</name>
</gene>
<protein>
    <recommendedName>
        <fullName evidence="6">DUF202 domain-containing protein</fullName>
    </recommendedName>
</protein>
<dbReference type="GO" id="GO:0012505">
    <property type="term" value="C:endomembrane system"/>
    <property type="evidence" value="ECO:0007669"/>
    <property type="project" value="UniProtKB-SubCell"/>
</dbReference>
<reference evidence="7" key="2">
    <citation type="submission" date="2023-01" db="EMBL/GenBank/DDBJ databases">
        <authorList>
            <person name="Sun Q."/>
            <person name="Evtushenko L."/>
        </authorList>
    </citation>
    <scope>NUCLEOTIDE SEQUENCE</scope>
    <source>
        <strain evidence="7">VKM B-2748</strain>
    </source>
</reference>
<feature type="domain" description="DUF202" evidence="6">
    <location>
        <begin position="24"/>
        <end position="86"/>
    </location>
</feature>
<proteinExistence type="predicted"/>
<evidence type="ECO:0000256" key="1">
    <source>
        <dbReference type="ARBA" id="ARBA00004127"/>
    </source>
</evidence>
<comment type="subcellular location">
    <subcellularLocation>
        <location evidence="1">Endomembrane system</location>
        <topology evidence="1">Multi-pass membrane protein</topology>
    </subcellularLocation>
</comment>
<dbReference type="AlphaFoldDB" id="A0A9W6N8P4"/>
<comment type="caution">
    <text evidence="7">The sequence shown here is derived from an EMBL/GenBank/DDBJ whole genome shotgun (WGS) entry which is preliminary data.</text>
</comment>
<dbReference type="RefSeq" id="WP_271202233.1">
    <property type="nucleotide sequence ID" value="NZ_BSFL01000005.1"/>
</dbReference>
<reference evidence="7" key="1">
    <citation type="journal article" date="2014" name="Int. J. Syst. Evol. Microbiol.">
        <title>Complete genome sequence of Corynebacterium casei LMG S-19264T (=DSM 44701T), isolated from a smear-ripened cheese.</title>
        <authorList>
            <consortium name="US DOE Joint Genome Institute (JGI-PGF)"/>
            <person name="Walter F."/>
            <person name="Albersmeier A."/>
            <person name="Kalinowski J."/>
            <person name="Ruckert C."/>
        </authorList>
    </citation>
    <scope>NUCLEOTIDE SEQUENCE</scope>
    <source>
        <strain evidence="7">VKM B-2748</strain>
    </source>
</reference>
<keyword evidence="4 5" id="KW-0472">Membrane</keyword>
<evidence type="ECO:0000256" key="2">
    <source>
        <dbReference type="ARBA" id="ARBA00022692"/>
    </source>
</evidence>
<name>A0A9W6N8P4_9HYPH</name>
<keyword evidence="8" id="KW-1185">Reference proteome</keyword>
<evidence type="ECO:0000256" key="4">
    <source>
        <dbReference type="ARBA" id="ARBA00023136"/>
    </source>
</evidence>
<dbReference type="Proteomes" id="UP001143309">
    <property type="component" value="Unassembled WGS sequence"/>
</dbReference>
<sequence length="126" mass="13701">MDTSSPATPSSVADNPQVRLAEDRTVLAAERTYASWLRTGLSFLAVGLAAQRFLREALPGSPLFLVSFTLIFCAIVCFGAAAWRDAEVRRRLGHAQVRLLPRFVALGLPVMLLAMSSVAAAFLWTH</sequence>
<evidence type="ECO:0000313" key="7">
    <source>
        <dbReference type="EMBL" id="GLK81763.1"/>
    </source>
</evidence>
<dbReference type="Pfam" id="PF02656">
    <property type="entry name" value="DUF202"/>
    <property type="match status" value="1"/>
</dbReference>
<feature type="transmembrane region" description="Helical" evidence="5">
    <location>
        <begin position="103"/>
        <end position="124"/>
    </location>
</feature>
<dbReference type="EMBL" id="BSFL01000005">
    <property type="protein sequence ID" value="GLK81763.1"/>
    <property type="molecule type" value="Genomic_DNA"/>
</dbReference>